<accession>A0A1R3KPM2</accession>
<dbReference type="AlphaFoldDB" id="A0A1R3KPM2"/>
<evidence type="ECO:0000313" key="2">
    <source>
        <dbReference type="Proteomes" id="UP000187203"/>
    </source>
</evidence>
<comment type="caution">
    <text evidence="1">The sequence shown here is derived from an EMBL/GenBank/DDBJ whole genome shotgun (WGS) entry which is preliminary data.</text>
</comment>
<name>A0A1R3KPM2_9ROSI</name>
<dbReference type="EMBL" id="AWUE01012497">
    <property type="protein sequence ID" value="OMP09030.1"/>
    <property type="molecule type" value="Genomic_DNA"/>
</dbReference>
<dbReference type="Proteomes" id="UP000187203">
    <property type="component" value="Unassembled WGS sequence"/>
</dbReference>
<gene>
    <name evidence="1" type="ORF">COLO4_05877</name>
</gene>
<protein>
    <submittedName>
        <fullName evidence="1">UDP rhamnose-anthocyanidin-3-glucoside rhamnosyltransferase-like protein</fullName>
    </submittedName>
</protein>
<sequence length="75" mass="8023">MKFGGVRKVDIARYLQQLGSRLAGISNPELQFAPSGVGVELWLKSSLETSFRGFLESSQGQALVEVVDPAATKGV</sequence>
<evidence type="ECO:0000313" key="1">
    <source>
        <dbReference type="EMBL" id="OMP09030.1"/>
    </source>
</evidence>
<reference evidence="2" key="1">
    <citation type="submission" date="2013-09" db="EMBL/GenBank/DDBJ databases">
        <title>Corchorus olitorius genome sequencing.</title>
        <authorList>
            <person name="Alam M."/>
            <person name="Haque M.S."/>
            <person name="Islam M.S."/>
            <person name="Emdad E.M."/>
            <person name="Islam M.M."/>
            <person name="Ahmed B."/>
            <person name="Halim A."/>
            <person name="Hossen Q.M.M."/>
            <person name="Hossain M.Z."/>
            <person name="Ahmed R."/>
            <person name="Khan M.M."/>
            <person name="Islam R."/>
            <person name="Rashid M.M."/>
            <person name="Khan S.A."/>
            <person name="Rahman M.S."/>
            <person name="Alam M."/>
            <person name="Yahiya A.S."/>
            <person name="Khan M.S."/>
            <person name="Azam M.S."/>
            <person name="Haque T."/>
            <person name="Lashkar M.Z.H."/>
            <person name="Akhand A.I."/>
            <person name="Morshed G."/>
            <person name="Roy S."/>
            <person name="Uddin K.S."/>
            <person name="Rabeya T."/>
            <person name="Hossain A.S."/>
            <person name="Chowdhury A."/>
            <person name="Snigdha A.R."/>
            <person name="Mortoza M.S."/>
            <person name="Matin S.A."/>
            <person name="Hoque S.M.E."/>
            <person name="Islam M.K."/>
            <person name="Roy D.K."/>
            <person name="Haider R."/>
            <person name="Moosa M.M."/>
            <person name="Elias S.M."/>
            <person name="Hasan A.M."/>
            <person name="Jahan S."/>
            <person name="Shafiuddin M."/>
            <person name="Mahmood N."/>
            <person name="Shommy N.S."/>
        </authorList>
    </citation>
    <scope>NUCLEOTIDE SEQUENCE [LARGE SCALE GENOMIC DNA]</scope>
    <source>
        <strain evidence="2">cv. O-4</strain>
    </source>
</reference>
<keyword evidence="2" id="KW-1185">Reference proteome</keyword>
<organism evidence="1 2">
    <name type="scientific">Corchorus olitorius</name>
    <dbReference type="NCBI Taxonomy" id="93759"/>
    <lineage>
        <taxon>Eukaryota</taxon>
        <taxon>Viridiplantae</taxon>
        <taxon>Streptophyta</taxon>
        <taxon>Embryophyta</taxon>
        <taxon>Tracheophyta</taxon>
        <taxon>Spermatophyta</taxon>
        <taxon>Magnoliopsida</taxon>
        <taxon>eudicotyledons</taxon>
        <taxon>Gunneridae</taxon>
        <taxon>Pentapetalae</taxon>
        <taxon>rosids</taxon>
        <taxon>malvids</taxon>
        <taxon>Malvales</taxon>
        <taxon>Malvaceae</taxon>
        <taxon>Grewioideae</taxon>
        <taxon>Apeibeae</taxon>
        <taxon>Corchorus</taxon>
    </lineage>
</organism>
<proteinExistence type="predicted"/>